<dbReference type="VEuPathDB" id="FungiDB:PADG_11780"/>
<evidence type="ECO:0000313" key="2">
    <source>
        <dbReference type="Proteomes" id="UP000001628"/>
    </source>
</evidence>
<dbReference type="KEGG" id="pbn:PADG_11780"/>
<dbReference type="EMBL" id="KN275961">
    <property type="protein sequence ID" value="KGM91994.1"/>
    <property type="molecule type" value="Genomic_DNA"/>
</dbReference>
<organism evidence="1 2">
    <name type="scientific">Paracoccidioides brasiliensis (strain Pb18)</name>
    <dbReference type="NCBI Taxonomy" id="502780"/>
    <lineage>
        <taxon>Eukaryota</taxon>
        <taxon>Fungi</taxon>
        <taxon>Dikarya</taxon>
        <taxon>Ascomycota</taxon>
        <taxon>Pezizomycotina</taxon>
        <taxon>Eurotiomycetes</taxon>
        <taxon>Eurotiomycetidae</taxon>
        <taxon>Onygenales</taxon>
        <taxon>Ajellomycetaceae</taxon>
        <taxon>Paracoccidioides</taxon>
    </lineage>
</organism>
<name>A0A0A0HRZ6_PARBD</name>
<evidence type="ECO:0000313" key="1">
    <source>
        <dbReference type="EMBL" id="KGM91994.1"/>
    </source>
</evidence>
<dbReference type="Proteomes" id="UP000001628">
    <property type="component" value="Unassembled WGS sequence"/>
</dbReference>
<gene>
    <name evidence="1" type="ORF">PADG_11780</name>
</gene>
<proteinExistence type="predicted"/>
<dbReference type="InParanoid" id="A0A0A0HRZ6"/>
<dbReference type="AlphaFoldDB" id="A0A0A0HRZ6"/>
<sequence length="62" mass="7031">MHSAAILAKENKKLRAAVEKKKCKKEQAHTFLAQNEARTAEEEIARAQAIDQIIQERVENSN</sequence>
<dbReference type="OMA" id="CKKEQAH"/>
<dbReference type="RefSeq" id="XP_010760504.1">
    <property type="nucleotide sequence ID" value="XM_010762202.1"/>
</dbReference>
<keyword evidence="2" id="KW-1185">Reference proteome</keyword>
<dbReference type="HOGENOM" id="CLU_190876_0_0_1"/>
<accession>A0A0A0HRZ6</accession>
<reference evidence="1 2" key="1">
    <citation type="journal article" date="2011" name="PLoS Genet.">
        <title>Comparative genomic analysis of human fungal pathogens causing paracoccidioidomycosis.</title>
        <authorList>
            <person name="Desjardins C.A."/>
            <person name="Champion M.D."/>
            <person name="Holder J.W."/>
            <person name="Muszewska A."/>
            <person name="Goldberg J."/>
            <person name="Bailao A.M."/>
            <person name="Brigido M.M."/>
            <person name="Ferreira M.E."/>
            <person name="Garcia A.M."/>
            <person name="Grynberg M."/>
            <person name="Gujja S."/>
            <person name="Heiman D.I."/>
            <person name="Henn M.R."/>
            <person name="Kodira C.D."/>
            <person name="Leon-Narvaez H."/>
            <person name="Longo L.V."/>
            <person name="Ma L.J."/>
            <person name="Malavazi I."/>
            <person name="Matsuo A.L."/>
            <person name="Morais F.V."/>
            <person name="Pereira M."/>
            <person name="Rodriguez-Brito S."/>
            <person name="Sakthikumar S."/>
            <person name="Salem-Izacc S.M."/>
            <person name="Sykes S.M."/>
            <person name="Teixeira M.M."/>
            <person name="Vallejo M.C."/>
            <person name="Walter M.E."/>
            <person name="Yandava C."/>
            <person name="Young S."/>
            <person name="Zeng Q."/>
            <person name="Zucker J."/>
            <person name="Felipe M.S."/>
            <person name="Goldman G.H."/>
            <person name="Haas B.J."/>
            <person name="McEwen J.G."/>
            <person name="Nino-Vega G."/>
            <person name="Puccia R."/>
            <person name="San-Blas G."/>
            <person name="Soares C.M."/>
            <person name="Birren B.W."/>
            <person name="Cuomo C.A."/>
        </authorList>
    </citation>
    <scope>NUCLEOTIDE SEQUENCE [LARGE SCALE GENOMIC DNA]</scope>
    <source>
        <strain evidence="1 2">Pb18</strain>
    </source>
</reference>
<dbReference type="GeneID" id="22587677"/>
<protein>
    <submittedName>
        <fullName evidence="1">Uncharacterized protein</fullName>
    </submittedName>
</protein>